<reference evidence="3" key="1">
    <citation type="journal article" date="2019" name="Int. J. Syst. Evol. Microbiol.">
        <title>The Global Catalogue of Microorganisms (GCM) 10K type strain sequencing project: providing services to taxonomists for standard genome sequencing and annotation.</title>
        <authorList>
            <consortium name="The Broad Institute Genomics Platform"/>
            <consortium name="The Broad Institute Genome Sequencing Center for Infectious Disease"/>
            <person name="Wu L."/>
            <person name="Ma J."/>
        </authorList>
    </citation>
    <scope>NUCLEOTIDE SEQUENCE [LARGE SCALE GENOMIC DNA]</scope>
    <source>
        <strain evidence="3">CCM 8749</strain>
    </source>
</reference>
<dbReference type="Proteomes" id="UP001596250">
    <property type="component" value="Unassembled WGS sequence"/>
</dbReference>
<gene>
    <name evidence="2" type="ORF">ACFPXP_13550</name>
</gene>
<dbReference type="EMBL" id="JBHSQV010000162">
    <property type="protein sequence ID" value="MFC5987429.1"/>
    <property type="molecule type" value="Genomic_DNA"/>
</dbReference>
<sequence length="259" mass="30511">MNRKITDLFWNASLEELKNGFAYLESEETYCCLVCSKKTKNGVIYPYGDAFADARLTMKQHVEQEHGGMFAYLLSLNKKFTGLTELQSQLLRYMYDGLNDKEITQEMGGGSSSTIRAHRFTLREKEKQAKIMLTIMQLLQEHRLQEPDHLEEEFVTIPQTATMIDERYQITNKEYTEVLNKYFPEGPDGKMTEFPKKEKRKIALLMHLIERFEKGRTYTEKEVNEILKTAFSDYVTLRRYLIEYGFMDRADDGSWYTRT</sequence>
<name>A0ABW1IR14_9BACL</name>
<protein>
    <submittedName>
        <fullName evidence="2">DUF2087 domain-containing protein</fullName>
    </submittedName>
</protein>
<comment type="caution">
    <text evidence="2">The sequence shown here is derived from an EMBL/GenBank/DDBJ whole genome shotgun (WGS) entry which is preliminary data.</text>
</comment>
<dbReference type="RefSeq" id="WP_379894806.1">
    <property type="nucleotide sequence ID" value="NZ_CBCSCT010000041.1"/>
</dbReference>
<keyword evidence="3" id="KW-1185">Reference proteome</keyword>
<feature type="domain" description="DUF2087" evidence="1">
    <location>
        <begin position="191"/>
        <end position="258"/>
    </location>
</feature>
<evidence type="ECO:0000313" key="2">
    <source>
        <dbReference type="EMBL" id="MFC5987429.1"/>
    </source>
</evidence>
<evidence type="ECO:0000259" key="1">
    <source>
        <dbReference type="Pfam" id="PF09860"/>
    </source>
</evidence>
<proteinExistence type="predicted"/>
<evidence type="ECO:0000313" key="3">
    <source>
        <dbReference type="Proteomes" id="UP001596250"/>
    </source>
</evidence>
<dbReference type="Pfam" id="PF09860">
    <property type="entry name" value="DUF2087"/>
    <property type="match status" value="1"/>
</dbReference>
<dbReference type="InterPro" id="IPR018656">
    <property type="entry name" value="DUF2087"/>
</dbReference>
<accession>A0ABW1IR14</accession>
<organism evidence="2 3">
    <name type="scientific">Marinicrinis lubricantis</name>
    <dbReference type="NCBI Taxonomy" id="2086470"/>
    <lineage>
        <taxon>Bacteria</taxon>
        <taxon>Bacillati</taxon>
        <taxon>Bacillota</taxon>
        <taxon>Bacilli</taxon>
        <taxon>Bacillales</taxon>
        <taxon>Paenibacillaceae</taxon>
    </lineage>
</organism>